<organism evidence="8 9">
    <name type="scientific">Nitrospira moscoviensis</name>
    <dbReference type="NCBI Taxonomy" id="42253"/>
    <lineage>
        <taxon>Bacteria</taxon>
        <taxon>Pseudomonadati</taxon>
        <taxon>Nitrospirota</taxon>
        <taxon>Nitrospiria</taxon>
        <taxon>Nitrospirales</taxon>
        <taxon>Nitrospiraceae</taxon>
        <taxon>Nitrospira</taxon>
    </lineage>
</organism>
<keyword evidence="4 6" id="KW-0554">One-carbon metabolism</keyword>
<dbReference type="PROSITE" id="PS00859">
    <property type="entry name" value="GTP_CYCLOHYDROL_1_1"/>
    <property type="match status" value="1"/>
</dbReference>
<dbReference type="SUPFAM" id="SSF55620">
    <property type="entry name" value="Tetrahydrobiopterin biosynthesis enzymes-like"/>
    <property type="match status" value="1"/>
</dbReference>
<evidence type="ECO:0000313" key="9">
    <source>
        <dbReference type="Proteomes" id="UP000069205"/>
    </source>
</evidence>
<feature type="domain" description="GTP cyclohydrolase I" evidence="7">
    <location>
        <begin position="33"/>
        <end position="208"/>
    </location>
</feature>
<dbReference type="GO" id="GO:0046654">
    <property type="term" value="P:tetrahydrofolate biosynthetic process"/>
    <property type="evidence" value="ECO:0007669"/>
    <property type="project" value="UniProtKB-UniRule"/>
</dbReference>
<dbReference type="GO" id="GO:0005525">
    <property type="term" value="F:GTP binding"/>
    <property type="evidence" value="ECO:0007669"/>
    <property type="project" value="UniProtKB-KW"/>
</dbReference>
<dbReference type="Gene3D" id="3.30.1130.10">
    <property type="match status" value="1"/>
</dbReference>
<dbReference type="InterPro" id="IPR001474">
    <property type="entry name" value="GTP_CycHdrlase_I"/>
</dbReference>
<dbReference type="InterPro" id="IPR043133">
    <property type="entry name" value="GTP-CH-I_C/QueF"/>
</dbReference>
<accession>A0A0K2GHX1</accession>
<evidence type="ECO:0000256" key="3">
    <source>
        <dbReference type="ARBA" id="ARBA00008085"/>
    </source>
</evidence>
<feature type="binding site" evidence="6">
    <location>
        <position position="103"/>
    </location>
    <ligand>
        <name>Zn(2+)</name>
        <dbReference type="ChEBI" id="CHEBI:29105"/>
    </ligand>
</feature>
<keyword evidence="6" id="KW-0479">Metal-binding</keyword>
<evidence type="ECO:0000256" key="5">
    <source>
        <dbReference type="ARBA" id="ARBA00022801"/>
    </source>
</evidence>
<dbReference type="EMBL" id="CP011801">
    <property type="protein sequence ID" value="ALA60444.1"/>
    <property type="molecule type" value="Genomic_DNA"/>
</dbReference>
<dbReference type="GO" id="GO:0006729">
    <property type="term" value="P:tetrahydrobiopterin biosynthetic process"/>
    <property type="evidence" value="ECO:0007669"/>
    <property type="project" value="TreeGrafter"/>
</dbReference>
<dbReference type="NCBIfam" id="TIGR00063">
    <property type="entry name" value="folE"/>
    <property type="match status" value="1"/>
</dbReference>
<keyword evidence="9" id="KW-1185">Reference proteome</keyword>
<comment type="pathway">
    <text evidence="2 6">Cofactor biosynthesis; 7,8-dihydroneopterin triphosphate biosynthesis; 7,8-dihydroneopterin triphosphate from GTP: step 1/1.</text>
</comment>
<proteinExistence type="inferred from homology"/>
<dbReference type="Gene3D" id="1.10.286.10">
    <property type="match status" value="1"/>
</dbReference>
<dbReference type="EC" id="3.5.4.16" evidence="6"/>
<evidence type="ECO:0000256" key="1">
    <source>
        <dbReference type="ARBA" id="ARBA00001052"/>
    </source>
</evidence>
<dbReference type="KEGG" id="nmv:NITMOv2_4060"/>
<dbReference type="PANTHER" id="PTHR11109">
    <property type="entry name" value="GTP CYCLOHYDROLASE I"/>
    <property type="match status" value="1"/>
</dbReference>
<comment type="subunit">
    <text evidence="6">Homopolymer.</text>
</comment>
<sequence length="216" mass="24718">MAKSRRRTLQRLNRIEVLPPISPPADPEHVRSLITDLLKSLGETPQRHGLLKTPERVAKALQFMTRGYHQDIDHLLNGALFPIEYDEMVIVKDIDFFSMCEHHMLPFFGKCHVGYLPNKKVVGLSKIPRVVDAFSRRFQVQERLTVQIAETLQNKLNAHGVGVVVEARHLCMMMRGVEKQNTIAVTSSMLGAFRTQQQTRLEFLKLIRHRSVGDSD</sequence>
<dbReference type="PATRIC" id="fig|42253.5.peg.4007"/>
<comment type="similarity">
    <text evidence="3 6">Belongs to the GTP cyclohydrolase I family.</text>
</comment>
<evidence type="ECO:0000256" key="2">
    <source>
        <dbReference type="ARBA" id="ARBA00005080"/>
    </source>
</evidence>
<gene>
    <name evidence="6 8" type="primary">folE</name>
    <name evidence="8" type="ORF">NITMOv2_4060</name>
</gene>
<dbReference type="InterPro" id="IPR020602">
    <property type="entry name" value="GTP_CycHdrlase_I_dom"/>
</dbReference>
<dbReference type="UniPathway" id="UPA00848">
    <property type="reaction ID" value="UER00151"/>
</dbReference>
<dbReference type="GO" id="GO:0003934">
    <property type="term" value="F:GTP cyclohydrolase I activity"/>
    <property type="evidence" value="ECO:0007669"/>
    <property type="project" value="UniProtKB-UniRule"/>
</dbReference>
<dbReference type="Proteomes" id="UP000069205">
    <property type="component" value="Chromosome"/>
</dbReference>
<name>A0A0K2GHX1_NITMO</name>
<dbReference type="FunFam" id="3.30.1130.10:FF:000001">
    <property type="entry name" value="GTP cyclohydrolase 1"/>
    <property type="match status" value="1"/>
</dbReference>
<dbReference type="NCBIfam" id="NF006825">
    <property type="entry name" value="PRK09347.1-2"/>
    <property type="match status" value="1"/>
</dbReference>
<dbReference type="Pfam" id="PF01227">
    <property type="entry name" value="GTP_cyclohydroI"/>
    <property type="match status" value="1"/>
</dbReference>
<dbReference type="GO" id="GO:0005737">
    <property type="term" value="C:cytoplasm"/>
    <property type="evidence" value="ECO:0007669"/>
    <property type="project" value="TreeGrafter"/>
</dbReference>
<keyword evidence="5 6" id="KW-0378">Hydrolase</keyword>
<dbReference type="InterPro" id="IPR018234">
    <property type="entry name" value="GTP_CycHdrlase_I_CS"/>
</dbReference>
<keyword evidence="6" id="KW-0862">Zinc</keyword>
<comment type="catalytic activity">
    <reaction evidence="1 6">
        <text>GTP + H2O = 7,8-dihydroneopterin 3'-triphosphate + formate + H(+)</text>
        <dbReference type="Rhea" id="RHEA:17473"/>
        <dbReference type="ChEBI" id="CHEBI:15377"/>
        <dbReference type="ChEBI" id="CHEBI:15378"/>
        <dbReference type="ChEBI" id="CHEBI:15740"/>
        <dbReference type="ChEBI" id="CHEBI:37565"/>
        <dbReference type="ChEBI" id="CHEBI:58462"/>
        <dbReference type="EC" id="3.5.4.16"/>
    </reaction>
</comment>
<feature type="binding site" evidence="6">
    <location>
        <position position="171"/>
    </location>
    <ligand>
        <name>Zn(2+)</name>
        <dbReference type="ChEBI" id="CHEBI:29105"/>
    </ligand>
</feature>
<dbReference type="InterPro" id="IPR043134">
    <property type="entry name" value="GTP-CH-I_N"/>
</dbReference>
<dbReference type="RefSeq" id="WP_083448188.1">
    <property type="nucleotide sequence ID" value="NZ_CP011801.1"/>
</dbReference>
<evidence type="ECO:0000256" key="6">
    <source>
        <dbReference type="HAMAP-Rule" id="MF_00223"/>
    </source>
</evidence>
<evidence type="ECO:0000259" key="7">
    <source>
        <dbReference type="Pfam" id="PF01227"/>
    </source>
</evidence>
<dbReference type="PANTHER" id="PTHR11109:SF7">
    <property type="entry name" value="GTP CYCLOHYDROLASE 1"/>
    <property type="match status" value="1"/>
</dbReference>
<dbReference type="GO" id="GO:0008270">
    <property type="term" value="F:zinc ion binding"/>
    <property type="evidence" value="ECO:0007669"/>
    <property type="project" value="UniProtKB-UniRule"/>
</dbReference>
<dbReference type="GO" id="GO:0006730">
    <property type="term" value="P:one-carbon metabolic process"/>
    <property type="evidence" value="ECO:0007669"/>
    <property type="project" value="UniProtKB-UniRule"/>
</dbReference>
<protein>
    <recommendedName>
        <fullName evidence="6">GTP cyclohydrolase 1</fullName>
        <ecNumber evidence="6">3.5.4.16</ecNumber>
    </recommendedName>
    <alternativeName>
        <fullName evidence="6">GTP cyclohydrolase I</fullName>
        <shortName evidence="6">GTP-CH-I</shortName>
    </alternativeName>
</protein>
<dbReference type="OrthoDB" id="9801207at2"/>
<dbReference type="STRING" id="42253.NITMOv2_4060"/>
<keyword evidence="6" id="KW-0547">Nucleotide-binding</keyword>
<evidence type="ECO:0000313" key="8">
    <source>
        <dbReference type="EMBL" id="ALA60444.1"/>
    </source>
</evidence>
<evidence type="ECO:0000256" key="4">
    <source>
        <dbReference type="ARBA" id="ARBA00022563"/>
    </source>
</evidence>
<keyword evidence="6" id="KW-0342">GTP-binding</keyword>
<feature type="binding site" evidence="6">
    <location>
        <position position="100"/>
    </location>
    <ligand>
        <name>Zn(2+)</name>
        <dbReference type="ChEBI" id="CHEBI:29105"/>
    </ligand>
</feature>
<reference evidence="8 9" key="1">
    <citation type="journal article" date="2015" name="Proc. Natl. Acad. Sci. U.S.A.">
        <title>Expanded metabolic versatility of ubiquitous nitrite-oxidizing bacteria from the genus Nitrospira.</title>
        <authorList>
            <person name="Koch H."/>
            <person name="Lucker S."/>
            <person name="Albertsen M."/>
            <person name="Kitzinger K."/>
            <person name="Herbold C."/>
            <person name="Spieck E."/>
            <person name="Nielsen P.H."/>
            <person name="Wagner M."/>
            <person name="Daims H."/>
        </authorList>
    </citation>
    <scope>NUCLEOTIDE SEQUENCE [LARGE SCALE GENOMIC DNA]</scope>
    <source>
        <strain evidence="8 9">NSP M-1</strain>
    </source>
</reference>
<dbReference type="AlphaFoldDB" id="A0A0K2GHX1"/>
<dbReference type="NCBIfam" id="NF006826">
    <property type="entry name" value="PRK09347.1-3"/>
    <property type="match status" value="1"/>
</dbReference>
<dbReference type="PROSITE" id="PS00860">
    <property type="entry name" value="GTP_CYCLOHYDROL_1_2"/>
    <property type="match status" value="1"/>
</dbReference>
<dbReference type="HAMAP" id="MF_00223">
    <property type="entry name" value="FolE"/>
    <property type="match status" value="1"/>
</dbReference>